<name>A0A6J5KNQ2_9CAUD</name>
<reference evidence="1" key="1">
    <citation type="submission" date="2020-04" db="EMBL/GenBank/DDBJ databases">
        <authorList>
            <person name="Chiriac C."/>
            <person name="Salcher M."/>
            <person name="Ghai R."/>
            <person name="Kavagutti S V."/>
        </authorList>
    </citation>
    <scope>NUCLEOTIDE SEQUENCE</scope>
</reference>
<gene>
    <name evidence="1" type="ORF">UFOVP45_115</name>
</gene>
<proteinExistence type="predicted"/>
<protein>
    <submittedName>
        <fullName evidence="1">Uncharacterized protein</fullName>
    </submittedName>
</protein>
<organism evidence="1">
    <name type="scientific">uncultured Caudovirales phage</name>
    <dbReference type="NCBI Taxonomy" id="2100421"/>
    <lineage>
        <taxon>Viruses</taxon>
        <taxon>Duplodnaviria</taxon>
        <taxon>Heunggongvirae</taxon>
        <taxon>Uroviricota</taxon>
        <taxon>Caudoviricetes</taxon>
        <taxon>Peduoviridae</taxon>
        <taxon>Maltschvirus</taxon>
        <taxon>Maltschvirus maltsch</taxon>
    </lineage>
</organism>
<evidence type="ECO:0000313" key="1">
    <source>
        <dbReference type="EMBL" id="CAB4124044.1"/>
    </source>
</evidence>
<sequence>MSKHYFALDGNYGLSWGMTICDTTDWTEAMWDAIDSVSDDSRPDLAYHFAEDKHQYQSTNGVCNNADCGLTKEQTTKPEEAN</sequence>
<dbReference type="EMBL" id="LR796175">
    <property type="protein sequence ID" value="CAB4124044.1"/>
    <property type="molecule type" value="Genomic_DNA"/>
</dbReference>
<accession>A0A6J5KNQ2</accession>